<feature type="domain" description="MsrB" evidence="10">
    <location>
        <begin position="12"/>
        <end position="134"/>
    </location>
</feature>
<evidence type="ECO:0000313" key="12">
    <source>
        <dbReference type="Proteomes" id="UP000297753"/>
    </source>
</evidence>
<comment type="similarity">
    <text evidence="1 9">Belongs to the MsrB Met sulfoxide reductase family.</text>
</comment>
<evidence type="ECO:0000259" key="10">
    <source>
        <dbReference type="PROSITE" id="PS51790"/>
    </source>
</evidence>
<evidence type="ECO:0000256" key="6">
    <source>
        <dbReference type="ARBA" id="ARBA00023002"/>
    </source>
</evidence>
<dbReference type="AlphaFoldDB" id="A0A4Y8WE08"/>
<protein>
    <recommendedName>
        <fullName evidence="3 9">Peptide methionine sulfoxide reductase MsrB</fullName>
        <ecNumber evidence="2 9">1.8.4.12</ecNumber>
    </recommendedName>
    <alternativeName>
        <fullName evidence="8 9">Peptide-methionine (R)-S-oxide reductase</fullName>
    </alternativeName>
</protein>
<comment type="cofactor">
    <cofactor evidence="9">
        <name>Zn(2+)</name>
        <dbReference type="ChEBI" id="CHEBI:29105"/>
    </cofactor>
    <text evidence="9">Binds 1 zinc ion per subunit. The zinc ion is important for the structural integrity of the protein.</text>
</comment>
<feature type="binding site" evidence="9">
    <location>
        <position position="100"/>
    </location>
    <ligand>
        <name>Zn(2+)</name>
        <dbReference type="ChEBI" id="CHEBI:29105"/>
    </ligand>
</feature>
<dbReference type="GO" id="GO:0008270">
    <property type="term" value="F:zinc ion binding"/>
    <property type="evidence" value="ECO:0007669"/>
    <property type="project" value="UniProtKB-UniRule"/>
</dbReference>
<keyword evidence="4 9" id="KW-0479">Metal-binding</keyword>
<dbReference type="EMBL" id="SATR01000018">
    <property type="protein sequence ID" value="TFH91162.1"/>
    <property type="molecule type" value="Genomic_DNA"/>
</dbReference>
<dbReference type="InterPro" id="IPR028427">
    <property type="entry name" value="Met_Sox_Rdtase_MsrB"/>
</dbReference>
<feature type="binding site" evidence="9">
    <location>
        <position position="51"/>
    </location>
    <ligand>
        <name>Zn(2+)</name>
        <dbReference type="ChEBI" id="CHEBI:29105"/>
    </ligand>
</feature>
<sequence>MKQKVEKVVKPDEHWREALSDEEYRVCREQGTEAPFSGKLLHNKATGIYACTCCKAPLFISDNKYDSGCGWPSFDAPINDGAIRYLEDLSHGMTRTEIRCAACDSHLGHVFPDGPKTTGERFCVNSVSLIFNNSQKSGE</sequence>
<keyword evidence="5 9" id="KW-0862">Zinc</keyword>
<reference evidence="11 12" key="1">
    <citation type="submission" date="2019-01" db="EMBL/GenBank/DDBJ databases">
        <title>Vibrio BEI176 sp. nov, a marine bacterium isolated from China: eastern marignal seas.</title>
        <authorList>
            <person name="Li B."/>
        </authorList>
    </citation>
    <scope>NUCLEOTIDE SEQUENCE [LARGE SCALE GENOMIC DNA]</scope>
    <source>
        <strain evidence="11 12">BEI176</strain>
    </source>
</reference>
<accession>A0A4Y8WE08</accession>
<dbReference type="Pfam" id="PF01641">
    <property type="entry name" value="SelR"/>
    <property type="match status" value="1"/>
</dbReference>
<dbReference type="OrthoDB" id="9785497at2"/>
<name>A0A4Y8WE08_9VIBR</name>
<evidence type="ECO:0000256" key="1">
    <source>
        <dbReference type="ARBA" id="ARBA00007174"/>
    </source>
</evidence>
<evidence type="ECO:0000256" key="9">
    <source>
        <dbReference type="HAMAP-Rule" id="MF_01400"/>
    </source>
</evidence>
<dbReference type="RefSeq" id="WP_134835806.1">
    <property type="nucleotide sequence ID" value="NZ_SATR01000018.1"/>
</dbReference>
<dbReference type="Proteomes" id="UP000297753">
    <property type="component" value="Unassembled WGS sequence"/>
</dbReference>
<comment type="catalytic activity">
    <reaction evidence="7 9">
        <text>L-methionyl-[protein] + [thioredoxin]-disulfide + H2O = L-methionyl-(R)-S-oxide-[protein] + [thioredoxin]-dithiol</text>
        <dbReference type="Rhea" id="RHEA:24164"/>
        <dbReference type="Rhea" id="RHEA-COMP:10698"/>
        <dbReference type="Rhea" id="RHEA-COMP:10700"/>
        <dbReference type="Rhea" id="RHEA-COMP:12313"/>
        <dbReference type="Rhea" id="RHEA-COMP:12314"/>
        <dbReference type="ChEBI" id="CHEBI:15377"/>
        <dbReference type="ChEBI" id="CHEBI:16044"/>
        <dbReference type="ChEBI" id="CHEBI:29950"/>
        <dbReference type="ChEBI" id="CHEBI:45764"/>
        <dbReference type="ChEBI" id="CHEBI:50058"/>
        <dbReference type="EC" id="1.8.4.12"/>
    </reaction>
</comment>
<evidence type="ECO:0000256" key="8">
    <source>
        <dbReference type="ARBA" id="ARBA00075819"/>
    </source>
</evidence>
<dbReference type="NCBIfam" id="TIGR00357">
    <property type="entry name" value="peptide-methionine (R)-S-oxide reductase MsrB"/>
    <property type="match status" value="1"/>
</dbReference>
<dbReference type="InterPro" id="IPR002579">
    <property type="entry name" value="Met_Sox_Rdtase_MsrB_dom"/>
</dbReference>
<keyword evidence="6 9" id="KW-0560">Oxidoreductase</keyword>
<dbReference type="SUPFAM" id="SSF51316">
    <property type="entry name" value="Mss4-like"/>
    <property type="match status" value="1"/>
</dbReference>
<dbReference type="GO" id="GO:0033743">
    <property type="term" value="F:peptide-methionine (R)-S-oxide reductase activity"/>
    <property type="evidence" value="ECO:0007669"/>
    <property type="project" value="UniProtKB-UniRule"/>
</dbReference>
<dbReference type="PROSITE" id="PS51790">
    <property type="entry name" value="MSRB"/>
    <property type="match status" value="1"/>
</dbReference>
<evidence type="ECO:0000256" key="5">
    <source>
        <dbReference type="ARBA" id="ARBA00022833"/>
    </source>
</evidence>
<dbReference type="PANTHER" id="PTHR10173">
    <property type="entry name" value="METHIONINE SULFOXIDE REDUCTASE"/>
    <property type="match status" value="1"/>
</dbReference>
<dbReference type="PANTHER" id="PTHR10173:SF52">
    <property type="entry name" value="METHIONINE-R-SULFOXIDE REDUCTASE B1"/>
    <property type="match status" value="1"/>
</dbReference>
<gene>
    <name evidence="9 11" type="primary">msrB</name>
    <name evidence="11" type="ORF">ELS82_12760</name>
</gene>
<dbReference type="FunFam" id="2.170.150.20:FF:000001">
    <property type="entry name" value="Peptide methionine sulfoxide reductase MsrB"/>
    <property type="match status" value="1"/>
</dbReference>
<dbReference type="Gene3D" id="2.170.150.20">
    <property type="entry name" value="Peptide methionine sulfoxide reductase"/>
    <property type="match status" value="1"/>
</dbReference>
<dbReference type="HAMAP" id="MF_01400">
    <property type="entry name" value="MsrB"/>
    <property type="match status" value="1"/>
</dbReference>
<evidence type="ECO:0000256" key="4">
    <source>
        <dbReference type="ARBA" id="ARBA00022723"/>
    </source>
</evidence>
<evidence type="ECO:0000256" key="7">
    <source>
        <dbReference type="ARBA" id="ARBA00048488"/>
    </source>
</evidence>
<dbReference type="GO" id="GO:0030091">
    <property type="term" value="P:protein repair"/>
    <property type="evidence" value="ECO:0007669"/>
    <property type="project" value="InterPro"/>
</dbReference>
<dbReference type="GO" id="GO:0005737">
    <property type="term" value="C:cytoplasm"/>
    <property type="evidence" value="ECO:0007669"/>
    <property type="project" value="TreeGrafter"/>
</dbReference>
<dbReference type="InterPro" id="IPR011057">
    <property type="entry name" value="Mss4-like_sf"/>
</dbReference>
<feature type="active site" description="Nucleophile" evidence="9">
    <location>
        <position position="123"/>
    </location>
</feature>
<dbReference type="GO" id="GO:0006979">
    <property type="term" value="P:response to oxidative stress"/>
    <property type="evidence" value="ECO:0007669"/>
    <property type="project" value="InterPro"/>
</dbReference>
<keyword evidence="12" id="KW-1185">Reference proteome</keyword>
<feature type="binding site" evidence="9">
    <location>
        <position position="103"/>
    </location>
    <ligand>
        <name>Zn(2+)</name>
        <dbReference type="ChEBI" id="CHEBI:29105"/>
    </ligand>
</feature>
<evidence type="ECO:0000256" key="2">
    <source>
        <dbReference type="ARBA" id="ARBA00012499"/>
    </source>
</evidence>
<proteinExistence type="inferred from homology"/>
<comment type="caution">
    <text evidence="11">The sequence shown here is derived from an EMBL/GenBank/DDBJ whole genome shotgun (WGS) entry which is preliminary data.</text>
</comment>
<organism evidence="11 12">
    <name type="scientific">Vibrio ouci</name>
    <dbReference type="NCBI Taxonomy" id="2499078"/>
    <lineage>
        <taxon>Bacteria</taxon>
        <taxon>Pseudomonadati</taxon>
        <taxon>Pseudomonadota</taxon>
        <taxon>Gammaproteobacteria</taxon>
        <taxon>Vibrionales</taxon>
        <taxon>Vibrionaceae</taxon>
        <taxon>Vibrio</taxon>
    </lineage>
</organism>
<feature type="binding site" evidence="9">
    <location>
        <position position="54"/>
    </location>
    <ligand>
        <name>Zn(2+)</name>
        <dbReference type="ChEBI" id="CHEBI:29105"/>
    </ligand>
</feature>
<evidence type="ECO:0000313" key="11">
    <source>
        <dbReference type="EMBL" id="TFH91162.1"/>
    </source>
</evidence>
<evidence type="ECO:0000256" key="3">
    <source>
        <dbReference type="ARBA" id="ARBA00021130"/>
    </source>
</evidence>
<dbReference type="EC" id="1.8.4.12" evidence="2 9"/>